<organism evidence="1">
    <name type="scientific">marine metagenome</name>
    <dbReference type="NCBI Taxonomy" id="408172"/>
    <lineage>
        <taxon>unclassified sequences</taxon>
        <taxon>metagenomes</taxon>
        <taxon>ecological metagenomes</taxon>
    </lineage>
</organism>
<feature type="non-terminal residue" evidence="1">
    <location>
        <position position="1"/>
    </location>
</feature>
<protein>
    <submittedName>
        <fullName evidence="1">Uncharacterized protein</fullName>
    </submittedName>
</protein>
<gene>
    <name evidence="1" type="ORF">METZ01_LOCUS396931</name>
</gene>
<proteinExistence type="predicted"/>
<dbReference type="AlphaFoldDB" id="A0A382VCA9"/>
<accession>A0A382VCA9</accession>
<reference evidence="1" key="1">
    <citation type="submission" date="2018-05" db="EMBL/GenBank/DDBJ databases">
        <authorList>
            <person name="Lanie J.A."/>
            <person name="Ng W.-L."/>
            <person name="Kazmierczak K.M."/>
            <person name="Andrzejewski T.M."/>
            <person name="Davidsen T.M."/>
            <person name="Wayne K.J."/>
            <person name="Tettelin H."/>
            <person name="Glass J.I."/>
            <person name="Rusch D."/>
            <person name="Podicherti R."/>
            <person name="Tsui H.-C.T."/>
            <person name="Winkler M.E."/>
        </authorList>
    </citation>
    <scope>NUCLEOTIDE SEQUENCE</scope>
</reference>
<evidence type="ECO:0000313" key="1">
    <source>
        <dbReference type="EMBL" id="SVD44077.1"/>
    </source>
</evidence>
<sequence>CGQGWEIKGFDNREVILQTKKLSK</sequence>
<name>A0A382VCA9_9ZZZZ</name>
<dbReference type="EMBL" id="UINC01150824">
    <property type="protein sequence ID" value="SVD44077.1"/>
    <property type="molecule type" value="Genomic_DNA"/>
</dbReference>